<organism evidence="2 3">
    <name type="scientific">Telmatocola sphagniphila</name>
    <dbReference type="NCBI Taxonomy" id="1123043"/>
    <lineage>
        <taxon>Bacteria</taxon>
        <taxon>Pseudomonadati</taxon>
        <taxon>Planctomycetota</taxon>
        <taxon>Planctomycetia</taxon>
        <taxon>Gemmatales</taxon>
        <taxon>Gemmataceae</taxon>
    </lineage>
</organism>
<dbReference type="Proteomes" id="UP000676194">
    <property type="component" value="Chromosome"/>
</dbReference>
<keyword evidence="1" id="KW-0472">Membrane</keyword>
<accession>A0A8E6B8Z8</accession>
<dbReference type="EMBL" id="CP074694">
    <property type="protein sequence ID" value="QVL32733.1"/>
    <property type="molecule type" value="Genomic_DNA"/>
</dbReference>
<evidence type="ECO:0000313" key="3">
    <source>
        <dbReference type="Proteomes" id="UP000676194"/>
    </source>
</evidence>
<keyword evidence="1" id="KW-0812">Transmembrane</keyword>
<sequence length="493" mass="57780">MKVTLPKNRFSRYSLYLLAVVLFFISALFLYREKIARDSALELAEITEELSKEDPDWTWEAYLKKRNDSSEDKNSYLLIKKILDLSTPRPSVPYITREPDLSNWRILPEGMPFEIADWAAQFVADRHERILISRQLANFSPMSRDFWADDPLQINSTLLEDIRSIATDLMWDVRVQSQLNRFDLCFRDIQAFRRIASSFGQENVLAFLLQTEVANITTESIQQMLSQGVAKSTDLEFMQSEIEEDSRQPILKKALLNERARCFVLMQRAIQSDRLKELMLSPIAISNPDMSTSKRQLAAFFLAWRYSPYPQADQAFMLRKRTEQIKMLDQPVNELHLYIQKDKQELDEFLKSPPQAKNVLSRLDLAKLAFFIDNYFFFKALLRSTTCGVAAERFRIAYKRWPKNLEELVPQFLKKIEEDPYTSKPLLFKRFDDGIAIYSVGMDLKDDGGDVVRKVLDRSKRGEYQYSRHKDWGIRLWDVEKRGKTIPPEPFKP</sequence>
<keyword evidence="1" id="KW-1133">Transmembrane helix</keyword>
<protein>
    <submittedName>
        <fullName evidence="2">Uncharacterized protein</fullName>
    </submittedName>
</protein>
<dbReference type="AlphaFoldDB" id="A0A8E6B8Z8"/>
<feature type="transmembrane region" description="Helical" evidence="1">
    <location>
        <begin position="13"/>
        <end position="31"/>
    </location>
</feature>
<name>A0A8E6B8Z8_9BACT</name>
<evidence type="ECO:0000256" key="1">
    <source>
        <dbReference type="SAM" id="Phobius"/>
    </source>
</evidence>
<proteinExistence type="predicted"/>
<reference evidence="2" key="1">
    <citation type="submission" date="2021-05" db="EMBL/GenBank/DDBJ databases">
        <title>Complete genome sequence of the cellulolytic planctomycete Telmatocola sphagniphila SP2T and characterization of the first cellulase from planctomycetes.</title>
        <authorList>
            <person name="Rakitin A.L."/>
            <person name="Beletsky A.V."/>
            <person name="Naumoff D.G."/>
            <person name="Kulichevskaya I.S."/>
            <person name="Mardanov A.V."/>
            <person name="Ravin N.V."/>
            <person name="Dedysh S.N."/>
        </authorList>
    </citation>
    <scope>NUCLEOTIDE SEQUENCE</scope>
    <source>
        <strain evidence="2">SP2T</strain>
    </source>
</reference>
<dbReference type="RefSeq" id="WP_213497623.1">
    <property type="nucleotide sequence ID" value="NZ_CP074694.1"/>
</dbReference>
<dbReference type="KEGG" id="tsph:KIH39_02090"/>
<gene>
    <name evidence="2" type="ORF">KIH39_02090</name>
</gene>
<evidence type="ECO:0000313" key="2">
    <source>
        <dbReference type="EMBL" id="QVL32733.1"/>
    </source>
</evidence>
<keyword evidence="3" id="KW-1185">Reference proteome</keyword>